<keyword evidence="1" id="KW-1133">Transmembrane helix</keyword>
<dbReference type="InterPro" id="IPR021109">
    <property type="entry name" value="Peptidase_aspartic_dom_sf"/>
</dbReference>
<keyword evidence="3" id="KW-1185">Reference proteome</keyword>
<keyword evidence="1" id="KW-0472">Membrane</keyword>
<name>A0A509EJ37_9HYPH</name>
<dbReference type="OrthoDB" id="7595324at2"/>
<evidence type="ECO:0000313" key="2">
    <source>
        <dbReference type="EMBL" id="VUD73684.1"/>
    </source>
</evidence>
<dbReference type="InterPro" id="IPR011969">
    <property type="entry name" value="Clan_AA_Asp_peptidase_C"/>
</dbReference>
<dbReference type="Pfam" id="PF13975">
    <property type="entry name" value="gag-asp_proteas"/>
    <property type="match status" value="1"/>
</dbReference>
<feature type="transmembrane region" description="Helical" evidence="1">
    <location>
        <begin position="63"/>
        <end position="81"/>
    </location>
</feature>
<proteinExistence type="predicted"/>
<dbReference type="CDD" id="cd05483">
    <property type="entry name" value="retropepsin_like_bacteria"/>
    <property type="match status" value="1"/>
</dbReference>
<dbReference type="NCBIfam" id="TIGR02281">
    <property type="entry name" value="clan_AA_DTGA"/>
    <property type="match status" value="1"/>
</dbReference>
<keyword evidence="1" id="KW-0812">Transmembrane</keyword>
<dbReference type="SUPFAM" id="SSF50630">
    <property type="entry name" value="Acid proteases"/>
    <property type="match status" value="1"/>
</dbReference>
<evidence type="ECO:0000313" key="3">
    <source>
        <dbReference type="Proteomes" id="UP000410984"/>
    </source>
</evidence>
<dbReference type="RefSeq" id="WP_142584905.1">
    <property type="nucleotide sequence ID" value="NZ_CABFPH010000081.1"/>
</dbReference>
<evidence type="ECO:0000256" key="1">
    <source>
        <dbReference type="SAM" id="Phobius"/>
    </source>
</evidence>
<dbReference type="Gene3D" id="2.40.70.10">
    <property type="entry name" value="Acid Proteases"/>
    <property type="match status" value="1"/>
</dbReference>
<reference evidence="2 3" key="1">
    <citation type="submission" date="2019-06" db="EMBL/GenBank/DDBJ databases">
        <authorList>
            <person name="Rodrigo-Torres L."/>
            <person name="Arahal R. D."/>
            <person name="Lucena T."/>
        </authorList>
    </citation>
    <scope>NUCLEOTIDE SEQUENCE [LARGE SCALE GENOMIC DNA]</scope>
    <source>
        <strain evidence="2 3">SB0023/3</strain>
    </source>
</reference>
<evidence type="ECO:0008006" key="4">
    <source>
        <dbReference type="Google" id="ProtNLM"/>
    </source>
</evidence>
<dbReference type="InterPro" id="IPR034122">
    <property type="entry name" value="Retropepsin-like_bacterial"/>
</dbReference>
<accession>A0A509EJ37</accession>
<dbReference type="AlphaFoldDB" id="A0A509EJ37"/>
<protein>
    <recommendedName>
        <fullName evidence="4">Peptidase A2 domain-containing protein</fullName>
    </recommendedName>
</protein>
<dbReference type="EMBL" id="CABFPH010000081">
    <property type="protein sequence ID" value="VUD73684.1"/>
    <property type="molecule type" value="Genomic_DNA"/>
</dbReference>
<gene>
    <name evidence="2" type="ORF">MET9862_04303</name>
</gene>
<sequence length="229" mass="24203">MLYLVLGAIGIVVAVLVVSGDGRSIGGIEPDQLAGLAFGVGTLVLVTAGYWRRFGTNLGTNLRHLLVWLALGLACLVGYSFRDEIQGVSSRVVGELRPGTAVTGAGDIVTITRRRDGDFRVEAEVNGQVQPFIFDTGASTVVLTAEGAAALGIRPAETEFSTRISTANGTAYAAPVMIDTITIGPITERRVSGLVARSGMLTQNLLGQSFLMRLPGYEVRGDRLILRGR</sequence>
<feature type="transmembrane region" description="Helical" evidence="1">
    <location>
        <begin position="32"/>
        <end position="51"/>
    </location>
</feature>
<dbReference type="Proteomes" id="UP000410984">
    <property type="component" value="Unassembled WGS sequence"/>
</dbReference>
<organism evidence="2 3">
    <name type="scientific">Methylobacterium symbioticum</name>
    <dbReference type="NCBI Taxonomy" id="2584084"/>
    <lineage>
        <taxon>Bacteria</taxon>
        <taxon>Pseudomonadati</taxon>
        <taxon>Pseudomonadota</taxon>
        <taxon>Alphaproteobacteria</taxon>
        <taxon>Hyphomicrobiales</taxon>
        <taxon>Methylobacteriaceae</taxon>
        <taxon>Methylobacterium</taxon>
    </lineage>
</organism>